<accession>A0ABT2T498</accession>
<sequence>MSNTKTFTRIFTIADYEEEENWLREQSRKGLHLQKMIQPFIYIFEVGKPEEMIYRLDYRNAKGDQDYAQMFADYGWECCGKCFGWIYFRKPASVVTCEEEGELFSDNESRLSMVQHVIQTRMLPLLVVFLCILIPQWTNVMNSPDEITLEVIFSILMLLYVILILHCGRKLYSLRKKLKKF</sequence>
<organism evidence="2 3">
    <name type="scientific">Suilimivivens aceti</name>
    <dbReference type="NCBI Taxonomy" id="2981774"/>
    <lineage>
        <taxon>Bacteria</taxon>
        <taxon>Bacillati</taxon>
        <taxon>Bacillota</taxon>
        <taxon>Clostridia</taxon>
        <taxon>Lachnospirales</taxon>
        <taxon>Lachnospiraceae</taxon>
        <taxon>Suilimivivens</taxon>
    </lineage>
</organism>
<proteinExistence type="predicted"/>
<name>A0ABT2T498_9FIRM</name>
<feature type="transmembrane region" description="Helical" evidence="1">
    <location>
        <begin position="151"/>
        <end position="172"/>
    </location>
</feature>
<keyword evidence="1" id="KW-1133">Transmembrane helix</keyword>
<evidence type="ECO:0000256" key="1">
    <source>
        <dbReference type="SAM" id="Phobius"/>
    </source>
</evidence>
<keyword evidence="1" id="KW-0812">Transmembrane</keyword>
<gene>
    <name evidence="2" type="ORF">OCV77_08880</name>
</gene>
<feature type="transmembrane region" description="Helical" evidence="1">
    <location>
        <begin position="122"/>
        <end position="139"/>
    </location>
</feature>
<evidence type="ECO:0000313" key="3">
    <source>
        <dbReference type="Proteomes" id="UP001652432"/>
    </source>
</evidence>
<reference evidence="2 3" key="1">
    <citation type="journal article" date="2021" name="ISME Commun">
        <title>Automated analysis of genomic sequences facilitates high-throughput and comprehensive description of bacteria.</title>
        <authorList>
            <person name="Hitch T.C.A."/>
        </authorList>
    </citation>
    <scope>NUCLEOTIDE SEQUENCE [LARGE SCALE GENOMIC DNA]</scope>
    <source>
        <strain evidence="2 3">Sanger_18</strain>
    </source>
</reference>
<dbReference type="EMBL" id="JAOQKJ010000006">
    <property type="protein sequence ID" value="MCU6744609.1"/>
    <property type="molecule type" value="Genomic_DNA"/>
</dbReference>
<dbReference type="InterPro" id="IPR021359">
    <property type="entry name" value="DUF2812"/>
</dbReference>
<comment type="caution">
    <text evidence="2">The sequence shown here is derived from an EMBL/GenBank/DDBJ whole genome shotgun (WGS) entry which is preliminary data.</text>
</comment>
<dbReference type="Pfam" id="PF11193">
    <property type="entry name" value="DUF2812"/>
    <property type="match status" value="1"/>
</dbReference>
<dbReference type="Proteomes" id="UP001652432">
    <property type="component" value="Unassembled WGS sequence"/>
</dbReference>
<evidence type="ECO:0000313" key="2">
    <source>
        <dbReference type="EMBL" id="MCU6744609.1"/>
    </source>
</evidence>
<dbReference type="RefSeq" id="WP_262574693.1">
    <property type="nucleotide sequence ID" value="NZ_JAOQKJ010000006.1"/>
</dbReference>
<keyword evidence="1" id="KW-0472">Membrane</keyword>
<keyword evidence="3" id="KW-1185">Reference proteome</keyword>
<protein>
    <submittedName>
        <fullName evidence="2">DUF2812 domain-containing protein</fullName>
    </submittedName>
</protein>